<comment type="similarity">
    <text evidence="16">Belongs to the SEDS family. FtsW subfamily.</text>
</comment>
<dbReference type="GO" id="GO:0008360">
    <property type="term" value="P:regulation of cell shape"/>
    <property type="evidence" value="ECO:0007669"/>
    <property type="project" value="UniProtKB-KW"/>
</dbReference>
<evidence type="ECO:0000256" key="14">
    <source>
        <dbReference type="ARBA" id="ARBA00032370"/>
    </source>
</evidence>
<proteinExistence type="inferred from homology"/>
<evidence type="ECO:0000256" key="3">
    <source>
        <dbReference type="ARBA" id="ARBA00022475"/>
    </source>
</evidence>
<dbReference type="OrthoDB" id="9768187at2"/>
<keyword evidence="9" id="KW-0573">Peptidoglycan synthesis</keyword>
<dbReference type="InterPro" id="IPR001182">
    <property type="entry name" value="FtsW/RodA"/>
</dbReference>
<gene>
    <name evidence="23" type="primary">ftsW</name>
    <name evidence="23" type="ORF">SOCE26_021780</name>
</gene>
<keyword evidence="6" id="KW-0808">Transferase</keyword>
<keyword evidence="10 22" id="KW-1133">Transmembrane helix</keyword>
<feature type="transmembrane region" description="Helical" evidence="22">
    <location>
        <begin position="267"/>
        <end position="288"/>
    </location>
</feature>
<evidence type="ECO:0000256" key="22">
    <source>
        <dbReference type="SAM" id="Phobius"/>
    </source>
</evidence>
<dbReference type="PANTHER" id="PTHR30474:SF2">
    <property type="entry name" value="PEPTIDOGLYCAN GLYCOSYLTRANSFERASE FTSW-RELATED"/>
    <property type="match status" value="1"/>
</dbReference>
<evidence type="ECO:0000256" key="21">
    <source>
        <dbReference type="SAM" id="MobiDB-lite"/>
    </source>
</evidence>
<comment type="subcellular location">
    <subcellularLocation>
        <location evidence="1">Cell membrane</location>
        <topology evidence="1">Multi-pass membrane protein</topology>
    </subcellularLocation>
</comment>
<dbReference type="GO" id="GO:0071555">
    <property type="term" value="P:cell wall organization"/>
    <property type="evidence" value="ECO:0007669"/>
    <property type="project" value="UniProtKB-KW"/>
</dbReference>
<evidence type="ECO:0000256" key="6">
    <source>
        <dbReference type="ARBA" id="ARBA00022679"/>
    </source>
</evidence>
<evidence type="ECO:0000256" key="4">
    <source>
        <dbReference type="ARBA" id="ARBA00022618"/>
    </source>
</evidence>
<dbReference type="GO" id="GO:0009252">
    <property type="term" value="P:peptidoglycan biosynthetic process"/>
    <property type="evidence" value="ECO:0007669"/>
    <property type="project" value="UniProtKB-KW"/>
</dbReference>
<evidence type="ECO:0000256" key="9">
    <source>
        <dbReference type="ARBA" id="ARBA00022984"/>
    </source>
</evidence>
<evidence type="ECO:0000256" key="13">
    <source>
        <dbReference type="ARBA" id="ARBA00023316"/>
    </source>
</evidence>
<evidence type="ECO:0000256" key="7">
    <source>
        <dbReference type="ARBA" id="ARBA00022692"/>
    </source>
</evidence>
<name>A0A2L0ENA3_SORCE</name>
<evidence type="ECO:0000256" key="15">
    <source>
        <dbReference type="ARBA" id="ARBA00033270"/>
    </source>
</evidence>
<dbReference type="GO" id="GO:0032153">
    <property type="term" value="C:cell division site"/>
    <property type="evidence" value="ECO:0007669"/>
    <property type="project" value="TreeGrafter"/>
</dbReference>
<dbReference type="EC" id="2.4.99.28" evidence="19"/>
<dbReference type="GO" id="GO:0005886">
    <property type="term" value="C:plasma membrane"/>
    <property type="evidence" value="ECO:0007669"/>
    <property type="project" value="UniProtKB-SubCell"/>
</dbReference>
<feature type="transmembrane region" description="Helical" evidence="22">
    <location>
        <begin position="382"/>
        <end position="400"/>
    </location>
</feature>
<comment type="catalytic activity">
    <reaction evidence="20">
        <text>[GlcNAc-(1-&gt;4)-Mur2Ac(oyl-L-Ala-gamma-D-Glu-L-Lys-D-Ala-D-Ala)](n)-di-trans,octa-cis-undecaprenyl diphosphate + beta-D-GlcNAc-(1-&gt;4)-Mur2Ac(oyl-L-Ala-gamma-D-Glu-L-Lys-D-Ala-D-Ala)-di-trans,octa-cis-undecaprenyl diphosphate = [GlcNAc-(1-&gt;4)-Mur2Ac(oyl-L-Ala-gamma-D-Glu-L-Lys-D-Ala-D-Ala)](n+1)-di-trans,octa-cis-undecaprenyl diphosphate + di-trans,octa-cis-undecaprenyl diphosphate + H(+)</text>
        <dbReference type="Rhea" id="RHEA:23708"/>
        <dbReference type="Rhea" id="RHEA-COMP:9602"/>
        <dbReference type="Rhea" id="RHEA-COMP:9603"/>
        <dbReference type="ChEBI" id="CHEBI:15378"/>
        <dbReference type="ChEBI" id="CHEBI:58405"/>
        <dbReference type="ChEBI" id="CHEBI:60033"/>
        <dbReference type="ChEBI" id="CHEBI:78435"/>
        <dbReference type="EC" id="2.4.99.28"/>
    </reaction>
</comment>
<feature type="transmembrane region" description="Helical" evidence="22">
    <location>
        <begin position="181"/>
        <end position="200"/>
    </location>
</feature>
<keyword evidence="5" id="KW-0328">Glycosyltransferase</keyword>
<evidence type="ECO:0000256" key="19">
    <source>
        <dbReference type="ARBA" id="ARBA00044770"/>
    </source>
</evidence>
<dbReference type="InterPro" id="IPR013437">
    <property type="entry name" value="FtsW"/>
</dbReference>
<evidence type="ECO:0000256" key="18">
    <source>
        <dbReference type="ARBA" id="ARBA00041418"/>
    </source>
</evidence>
<feature type="transmembrane region" description="Helical" evidence="22">
    <location>
        <begin position="116"/>
        <end position="135"/>
    </location>
</feature>
<keyword evidence="8" id="KW-0133">Cell shape</keyword>
<feature type="transmembrane region" description="Helical" evidence="22">
    <location>
        <begin position="228"/>
        <end position="246"/>
    </location>
</feature>
<dbReference type="EMBL" id="CP012673">
    <property type="protein sequence ID" value="AUX40777.1"/>
    <property type="molecule type" value="Genomic_DNA"/>
</dbReference>
<dbReference type="AlphaFoldDB" id="A0A2L0ENA3"/>
<evidence type="ECO:0000256" key="8">
    <source>
        <dbReference type="ARBA" id="ARBA00022960"/>
    </source>
</evidence>
<sequence length="439" mass="46174">MTTWSGFGARADAPRNRHIGPSEQDKADADAAAAAPQPFWRVRSSPSGPVDSLLAAVVTALIGFGVVMVYSASAVEATVRYKDAQFFLKRQAVYAALSIATMWITSRIDYRRIKVLTYPVLVAVTGMLVACVAGLGHKAGNAYRWIALGPINVQPAEMAKLGIVLWLAYSLSKKADRIKSFSVGFLPHLIVVGLLMLLCLKQPDFGSAVILLFLTFTLLFVAGARVPYIAAFTMLLAVAGAVLVRFSGYRYARYLAWMDMDNNRADLAYQPFQSVMSFGSGGVFGLGLGRGLQVLYLPEAHTDFVSAIVGEELGFVGIVGLCAAYLVIVSRGVKIALEADDDYGSFMAFGIATLFGVQAMTNLAVAMAILPTKGLTLPFLSYGGSSLLVNAAAAGILLSISRARTPVAPEQSGKAGAAPIPNAPSASAVIAASAGEGSA</sequence>
<evidence type="ECO:0000256" key="11">
    <source>
        <dbReference type="ARBA" id="ARBA00023136"/>
    </source>
</evidence>
<evidence type="ECO:0000256" key="12">
    <source>
        <dbReference type="ARBA" id="ARBA00023306"/>
    </source>
</evidence>
<reference evidence="23 24" key="1">
    <citation type="submission" date="2015-09" db="EMBL/GenBank/DDBJ databases">
        <title>Sorangium comparison.</title>
        <authorList>
            <person name="Zaburannyi N."/>
            <person name="Bunk B."/>
            <person name="Overmann J."/>
            <person name="Mueller R."/>
        </authorList>
    </citation>
    <scope>NUCLEOTIDE SEQUENCE [LARGE SCALE GENOMIC DNA]</scope>
    <source>
        <strain evidence="23 24">So ce26</strain>
    </source>
</reference>
<keyword evidence="7 22" id="KW-0812">Transmembrane</keyword>
<evidence type="ECO:0000256" key="5">
    <source>
        <dbReference type="ARBA" id="ARBA00022676"/>
    </source>
</evidence>
<feature type="region of interest" description="Disordered" evidence="21">
    <location>
        <begin position="1"/>
        <end position="27"/>
    </location>
</feature>
<dbReference type="GO" id="GO:0051301">
    <property type="term" value="P:cell division"/>
    <property type="evidence" value="ECO:0007669"/>
    <property type="project" value="UniProtKB-KW"/>
</dbReference>
<evidence type="ECO:0000256" key="17">
    <source>
        <dbReference type="ARBA" id="ARBA00041185"/>
    </source>
</evidence>
<dbReference type="Pfam" id="PF01098">
    <property type="entry name" value="FTSW_RODA_SPOVE"/>
    <property type="match status" value="1"/>
</dbReference>
<evidence type="ECO:0000256" key="2">
    <source>
        <dbReference type="ARBA" id="ARBA00004752"/>
    </source>
</evidence>
<accession>A0A2L0ENA3</accession>
<dbReference type="GO" id="GO:0008955">
    <property type="term" value="F:peptidoglycan glycosyltransferase activity"/>
    <property type="evidence" value="ECO:0007669"/>
    <property type="project" value="UniProtKB-EC"/>
</dbReference>
<feature type="transmembrane region" description="Helical" evidence="22">
    <location>
        <begin position="345"/>
        <end position="370"/>
    </location>
</feature>
<dbReference type="GO" id="GO:0015648">
    <property type="term" value="F:lipid-linked peptidoglycan transporter activity"/>
    <property type="evidence" value="ECO:0007669"/>
    <property type="project" value="TreeGrafter"/>
</dbReference>
<evidence type="ECO:0000256" key="16">
    <source>
        <dbReference type="ARBA" id="ARBA00038053"/>
    </source>
</evidence>
<evidence type="ECO:0000256" key="10">
    <source>
        <dbReference type="ARBA" id="ARBA00022989"/>
    </source>
</evidence>
<keyword evidence="13" id="KW-0961">Cell wall biogenesis/degradation</keyword>
<evidence type="ECO:0000313" key="24">
    <source>
        <dbReference type="Proteomes" id="UP000238348"/>
    </source>
</evidence>
<dbReference type="PANTHER" id="PTHR30474">
    <property type="entry name" value="CELL CYCLE PROTEIN"/>
    <property type="match status" value="1"/>
</dbReference>
<keyword evidence="12" id="KW-0131">Cell cycle</keyword>
<comment type="pathway">
    <text evidence="2">Cell wall biogenesis; peptidoglycan biosynthesis.</text>
</comment>
<keyword evidence="3" id="KW-1003">Cell membrane</keyword>
<feature type="transmembrane region" description="Helical" evidence="22">
    <location>
        <begin position="53"/>
        <end position="72"/>
    </location>
</feature>
<keyword evidence="4 23" id="KW-0132">Cell division</keyword>
<feature type="transmembrane region" description="Helical" evidence="22">
    <location>
        <begin position="313"/>
        <end position="333"/>
    </location>
</feature>
<protein>
    <recommendedName>
        <fullName evidence="17">Probable peptidoglycan glycosyltransferase FtsW</fullName>
        <ecNumber evidence="19">2.4.99.28</ecNumber>
    </recommendedName>
    <alternativeName>
        <fullName evidence="18">Cell division protein FtsW</fullName>
    </alternativeName>
    <alternativeName>
        <fullName evidence="15">Cell wall polymerase</fullName>
    </alternativeName>
    <alternativeName>
        <fullName evidence="14">Peptidoglycan polymerase</fullName>
    </alternativeName>
</protein>
<dbReference type="RefSeq" id="WP_104978528.1">
    <property type="nucleotide sequence ID" value="NZ_CP012673.1"/>
</dbReference>
<evidence type="ECO:0000256" key="1">
    <source>
        <dbReference type="ARBA" id="ARBA00004651"/>
    </source>
</evidence>
<organism evidence="23 24">
    <name type="scientific">Sorangium cellulosum</name>
    <name type="common">Polyangium cellulosum</name>
    <dbReference type="NCBI Taxonomy" id="56"/>
    <lineage>
        <taxon>Bacteria</taxon>
        <taxon>Pseudomonadati</taxon>
        <taxon>Myxococcota</taxon>
        <taxon>Polyangia</taxon>
        <taxon>Polyangiales</taxon>
        <taxon>Polyangiaceae</taxon>
        <taxon>Sorangium</taxon>
    </lineage>
</organism>
<dbReference type="Proteomes" id="UP000238348">
    <property type="component" value="Chromosome"/>
</dbReference>
<keyword evidence="11 22" id="KW-0472">Membrane</keyword>
<evidence type="ECO:0000256" key="20">
    <source>
        <dbReference type="ARBA" id="ARBA00049902"/>
    </source>
</evidence>
<evidence type="ECO:0000313" key="23">
    <source>
        <dbReference type="EMBL" id="AUX40777.1"/>
    </source>
</evidence>
<feature type="transmembrane region" description="Helical" evidence="22">
    <location>
        <begin position="205"/>
        <end position="222"/>
    </location>
</feature>
<dbReference type="NCBIfam" id="TIGR02614">
    <property type="entry name" value="ftsW"/>
    <property type="match status" value="1"/>
</dbReference>